<dbReference type="InterPro" id="IPR032675">
    <property type="entry name" value="LRR_dom_sf"/>
</dbReference>
<evidence type="ECO:0000259" key="1">
    <source>
        <dbReference type="Pfam" id="PF12937"/>
    </source>
</evidence>
<evidence type="ECO:0000313" key="2">
    <source>
        <dbReference type="EMBL" id="KAJ3838021.1"/>
    </source>
</evidence>
<gene>
    <name evidence="2" type="ORF">F5878DRAFT_189622</name>
</gene>
<comment type="caution">
    <text evidence="2">The sequence shown here is derived from an EMBL/GenBank/DDBJ whole genome shotgun (WGS) entry which is preliminary data.</text>
</comment>
<dbReference type="Pfam" id="PF12937">
    <property type="entry name" value="F-box-like"/>
    <property type="match status" value="1"/>
</dbReference>
<accession>A0AA38UE37</accession>
<dbReference type="Gene3D" id="1.20.1280.50">
    <property type="match status" value="1"/>
</dbReference>
<dbReference type="SUPFAM" id="SSF52058">
    <property type="entry name" value="L domain-like"/>
    <property type="match status" value="1"/>
</dbReference>
<sequence>MTSNEPLILDDISHPPSSPELVRAFGIGDLPTEILTLIFSTIHSSSRALSSPTTRTASDAVLRLSHVSSTWRETCISVSSLWSHIRIIRGSSNEAKLIELYLERSSPSLLTIDFFDDLADVGSYSAESTRMIRTLFTSCGRWKEASFSAKAQSLEVLMQTLLSRDTNVLPSHPDPSRQFHFPFLEKLAFVHPLESQNRPFFDIFQSSSTPKLRALVIPHYTTFLPFAFTQIYSLQLLKTNLVLLPPICTQLIELTVGQTYGESNESIPSHAVATLELPRVETLTVEYSGPGRLWSMLTLPSLRKLTLKTITFMPLEYVAILNMLRRAGCGLSMRRLILAGVNLRDADVESMLGLMPQLQEFVLKETLTRILTPRLLTALTLSKMEYLTVEDAYSELGLQSTISVVPNLTRIELHMQHSPLKGRLDLLYRMLLSRSSIARSTNNHSMPGLLEEIHLCFMLDQDELSTQVLPVELQNWVNRLRETSGSQIQSSTQWKRRKI</sequence>
<keyword evidence="3" id="KW-1185">Reference proteome</keyword>
<dbReference type="Proteomes" id="UP001163846">
    <property type="component" value="Unassembled WGS sequence"/>
</dbReference>
<protein>
    <recommendedName>
        <fullName evidence="1">F-box domain-containing protein</fullName>
    </recommendedName>
</protein>
<dbReference type="EMBL" id="MU806207">
    <property type="protein sequence ID" value="KAJ3838021.1"/>
    <property type="molecule type" value="Genomic_DNA"/>
</dbReference>
<dbReference type="InterPro" id="IPR001810">
    <property type="entry name" value="F-box_dom"/>
</dbReference>
<evidence type="ECO:0000313" key="3">
    <source>
        <dbReference type="Proteomes" id="UP001163846"/>
    </source>
</evidence>
<dbReference type="Gene3D" id="3.80.10.10">
    <property type="entry name" value="Ribonuclease Inhibitor"/>
    <property type="match status" value="1"/>
</dbReference>
<dbReference type="AlphaFoldDB" id="A0AA38UE37"/>
<name>A0AA38UE37_9AGAR</name>
<feature type="domain" description="F-box" evidence="1">
    <location>
        <begin position="27"/>
        <end position="86"/>
    </location>
</feature>
<organism evidence="2 3">
    <name type="scientific">Lentinula raphanica</name>
    <dbReference type="NCBI Taxonomy" id="153919"/>
    <lineage>
        <taxon>Eukaryota</taxon>
        <taxon>Fungi</taxon>
        <taxon>Dikarya</taxon>
        <taxon>Basidiomycota</taxon>
        <taxon>Agaricomycotina</taxon>
        <taxon>Agaricomycetes</taxon>
        <taxon>Agaricomycetidae</taxon>
        <taxon>Agaricales</taxon>
        <taxon>Marasmiineae</taxon>
        <taxon>Omphalotaceae</taxon>
        <taxon>Lentinula</taxon>
    </lineage>
</organism>
<reference evidence="2" key="1">
    <citation type="submission" date="2022-08" db="EMBL/GenBank/DDBJ databases">
        <authorList>
            <consortium name="DOE Joint Genome Institute"/>
            <person name="Min B."/>
            <person name="Riley R."/>
            <person name="Sierra-Patev S."/>
            <person name="Naranjo-Ortiz M."/>
            <person name="Looney B."/>
            <person name="Konkel Z."/>
            <person name="Slot J.C."/>
            <person name="Sakamoto Y."/>
            <person name="Steenwyk J.L."/>
            <person name="Rokas A."/>
            <person name="Carro J."/>
            <person name="Camarero S."/>
            <person name="Ferreira P."/>
            <person name="Molpeceres G."/>
            <person name="Ruiz-Duenas F.J."/>
            <person name="Serrano A."/>
            <person name="Henrissat B."/>
            <person name="Drula E."/>
            <person name="Hughes K.W."/>
            <person name="Mata J.L."/>
            <person name="Ishikawa N.K."/>
            <person name="Vargas-Isla R."/>
            <person name="Ushijima S."/>
            <person name="Smith C.A."/>
            <person name="Ahrendt S."/>
            <person name="Andreopoulos W."/>
            <person name="He G."/>
            <person name="Labutti K."/>
            <person name="Lipzen A."/>
            <person name="Ng V."/>
            <person name="Sandor L."/>
            <person name="Barry K."/>
            <person name="Martinez A.T."/>
            <person name="Xiao Y."/>
            <person name="Gibbons J.G."/>
            <person name="Terashima K."/>
            <person name="Hibbett D.S."/>
            <person name="Grigoriev I.V."/>
        </authorList>
    </citation>
    <scope>NUCLEOTIDE SEQUENCE</scope>
    <source>
        <strain evidence="2">TFB9207</strain>
    </source>
</reference>
<proteinExistence type="predicted"/>